<protein>
    <submittedName>
        <fullName evidence="1">Uncharacterized protein</fullName>
    </submittedName>
</protein>
<comment type="caution">
    <text evidence="1">The sequence shown here is derived from an EMBL/GenBank/DDBJ whole genome shotgun (WGS) entry which is preliminary data.</text>
</comment>
<evidence type="ECO:0000313" key="2">
    <source>
        <dbReference type="Proteomes" id="UP000465241"/>
    </source>
</evidence>
<reference evidence="1 2" key="1">
    <citation type="journal article" date="2019" name="Emerg. Microbes Infect.">
        <title>Comprehensive subspecies identification of 175 nontuberculous mycobacteria species based on 7547 genomic profiles.</title>
        <authorList>
            <person name="Matsumoto Y."/>
            <person name="Kinjo T."/>
            <person name="Motooka D."/>
            <person name="Nabeya D."/>
            <person name="Jung N."/>
            <person name="Uechi K."/>
            <person name="Horii T."/>
            <person name="Iida T."/>
            <person name="Fujita J."/>
            <person name="Nakamura S."/>
        </authorList>
    </citation>
    <scope>NUCLEOTIDE SEQUENCE [LARGE SCALE GENOMIC DNA]</scope>
    <source>
        <strain evidence="1 2">JCM 13392</strain>
    </source>
</reference>
<gene>
    <name evidence="1" type="ORF">MMUR_63490</name>
</gene>
<dbReference type="Proteomes" id="UP000465241">
    <property type="component" value="Unassembled WGS sequence"/>
</dbReference>
<sequence length="114" mass="12346">MNATSTVKGMATSNVGTRDTRAIIQVWSRNSRNWNGRWKHARKVSKLISTNPPTARAGTARREINVGPLLVGTGFGFRTLTGLAKAHGANRPTRTCAGHTGFLHVDPCEPDHSN</sequence>
<evidence type="ECO:0000313" key="1">
    <source>
        <dbReference type="EMBL" id="GFG62213.1"/>
    </source>
</evidence>
<proteinExistence type="predicted"/>
<dbReference type="EMBL" id="BLKT01000003">
    <property type="protein sequence ID" value="GFG62213.1"/>
    <property type="molecule type" value="Genomic_DNA"/>
</dbReference>
<accession>A0A7I9WWW2</accession>
<dbReference type="AlphaFoldDB" id="A0A7I9WWW2"/>
<organism evidence="1 2">
    <name type="scientific">Mycolicibacterium murale</name>
    <dbReference type="NCBI Taxonomy" id="182220"/>
    <lineage>
        <taxon>Bacteria</taxon>
        <taxon>Bacillati</taxon>
        <taxon>Actinomycetota</taxon>
        <taxon>Actinomycetes</taxon>
        <taxon>Mycobacteriales</taxon>
        <taxon>Mycobacteriaceae</taxon>
        <taxon>Mycolicibacterium</taxon>
    </lineage>
</organism>
<keyword evidence="2" id="KW-1185">Reference proteome</keyword>
<name>A0A7I9WWW2_9MYCO</name>